<dbReference type="Gene3D" id="3.40.50.2000">
    <property type="entry name" value="Glycogen Phosphorylase B"/>
    <property type="match status" value="2"/>
</dbReference>
<keyword evidence="2" id="KW-0808">Transferase</keyword>
<organism evidence="5 6">
    <name type="scientific">Georgenia wutianyii</name>
    <dbReference type="NCBI Taxonomy" id="2585135"/>
    <lineage>
        <taxon>Bacteria</taxon>
        <taxon>Bacillati</taxon>
        <taxon>Actinomycetota</taxon>
        <taxon>Actinomycetes</taxon>
        <taxon>Micrococcales</taxon>
        <taxon>Bogoriellaceae</taxon>
        <taxon>Georgenia</taxon>
    </lineage>
</organism>
<keyword evidence="6" id="KW-1185">Reference proteome</keyword>
<dbReference type="RefSeq" id="WP_139071381.1">
    <property type="nucleotide sequence ID" value="NZ_CP040899.1"/>
</dbReference>
<reference evidence="5 6" key="1">
    <citation type="submission" date="2019-05" db="EMBL/GenBank/DDBJ databases">
        <title>Georgenia *** sp. nov., and Georgenia *** sp. nov., isolated from the intestinal contents of plateau pika (Ochotona curzoniae) in the Qinghai-Tibet plateau of China.</title>
        <authorList>
            <person name="Tian Z."/>
        </authorList>
    </citation>
    <scope>NUCLEOTIDE SEQUENCE [LARGE SCALE GENOMIC DNA]</scope>
    <source>
        <strain evidence="5 6">Z294</strain>
    </source>
</reference>
<gene>
    <name evidence="5" type="ORF">FE251_11500</name>
</gene>
<dbReference type="CDD" id="cd03794">
    <property type="entry name" value="GT4_WbuB-like"/>
    <property type="match status" value="1"/>
</dbReference>
<evidence type="ECO:0000259" key="4">
    <source>
        <dbReference type="Pfam" id="PF13579"/>
    </source>
</evidence>
<dbReference type="InterPro" id="IPR028098">
    <property type="entry name" value="Glyco_trans_4-like_N"/>
</dbReference>
<dbReference type="PANTHER" id="PTHR12526:SF638">
    <property type="entry name" value="SPORE COAT PROTEIN SA"/>
    <property type="match status" value="1"/>
</dbReference>
<evidence type="ECO:0000313" key="5">
    <source>
        <dbReference type="EMBL" id="QDB79928.1"/>
    </source>
</evidence>
<protein>
    <submittedName>
        <fullName evidence="5">Glycosyltransferase family 4 protein</fullName>
    </submittedName>
</protein>
<feature type="domain" description="Glycosyl transferase family 1" evidence="3">
    <location>
        <begin position="198"/>
        <end position="365"/>
    </location>
</feature>
<dbReference type="InterPro" id="IPR001296">
    <property type="entry name" value="Glyco_trans_1"/>
</dbReference>
<accession>A0ABX5VR52</accession>
<dbReference type="SUPFAM" id="SSF53756">
    <property type="entry name" value="UDP-Glycosyltransferase/glycogen phosphorylase"/>
    <property type="match status" value="1"/>
</dbReference>
<evidence type="ECO:0000313" key="6">
    <source>
        <dbReference type="Proteomes" id="UP000313948"/>
    </source>
</evidence>
<evidence type="ECO:0000256" key="1">
    <source>
        <dbReference type="ARBA" id="ARBA00022676"/>
    </source>
</evidence>
<dbReference type="Proteomes" id="UP000313948">
    <property type="component" value="Chromosome"/>
</dbReference>
<name>A0ABX5VR52_9MICO</name>
<evidence type="ECO:0000259" key="3">
    <source>
        <dbReference type="Pfam" id="PF00534"/>
    </source>
</evidence>
<feature type="domain" description="Glycosyltransferase subfamily 4-like N-terminal" evidence="4">
    <location>
        <begin position="23"/>
        <end position="184"/>
    </location>
</feature>
<dbReference type="EMBL" id="CP040899">
    <property type="protein sequence ID" value="QDB79928.1"/>
    <property type="molecule type" value="Genomic_DNA"/>
</dbReference>
<sequence length="389" mass="42633">MKITYIHQHYSQLPAEGGLSRPWQFARRLAADGHEVTLIAGSRQARTTYVEGVRIVHVRAPYANAAGPVKRIVAFLLFVLRATLLAVRTPADVVFASSTPLTVAVPGMIGALTNRARFVFEVRDLWPTVPIELGVLTNPVLKALARGLERLTYRRADTVIALSDDMAAGVRSVNGTVPVVVIPNASDFSLFPDPSETPEIRAEQGWEPEETVLVYAGSFGRIYNLGWVVDLAAALRSQGVRVVMYGNGGTMPALRQRATKHGLDVDSLLPGRVRRQDLARVLSAADATISSVLRLTCLEPASINKVFESMAAQKPVLFNHDGWLTELMTEHRAGWRLDDDPAKAALQVQDILARPEQLREAGERSAELGRERFDRDKLYVGFRAAVVGA</sequence>
<dbReference type="PANTHER" id="PTHR12526">
    <property type="entry name" value="GLYCOSYLTRANSFERASE"/>
    <property type="match status" value="1"/>
</dbReference>
<proteinExistence type="predicted"/>
<keyword evidence="1" id="KW-0328">Glycosyltransferase</keyword>
<dbReference type="Pfam" id="PF13579">
    <property type="entry name" value="Glyco_trans_4_4"/>
    <property type="match status" value="1"/>
</dbReference>
<dbReference type="Pfam" id="PF00534">
    <property type="entry name" value="Glycos_transf_1"/>
    <property type="match status" value="1"/>
</dbReference>
<evidence type="ECO:0000256" key="2">
    <source>
        <dbReference type="ARBA" id="ARBA00022679"/>
    </source>
</evidence>